<dbReference type="EMBL" id="CP002542">
    <property type="protein sequence ID" value="AEA44454.1"/>
    <property type="molecule type" value="Genomic_DNA"/>
</dbReference>
<evidence type="ECO:0000313" key="3">
    <source>
        <dbReference type="EMBL" id="AEA44454.1"/>
    </source>
</evidence>
<dbReference type="Proteomes" id="UP000007463">
    <property type="component" value="Chromosome"/>
</dbReference>
<name>F2IDR2_FLUTR</name>
<sequence>MKELDEIDQLFQTTFEEFELTPDPTVKANIDRAIASKKKRRRFLFVLLPILFGSTLLAATFHFYSFSKETKNNKHILSQSQFNQNKTIKQSVTTSNLSYSKENKQAKNITKHQETNSSSKPLRKRMSFENNHSSGETKSANDSNNKSKLTSKSNLIFPNVSELGSSQTNPQNVSSNAVVRQAENQTKSVLKENALTEIKRDSITTYLLVDSIKDNIAETPPRSSLTKEIKENPRKWSLSLVSGWENEAKKRSERFDSTTFSGNPIEFAQIHASTFYGKIELNRKLNTRFDAIIGLGFRSSKVKQIGSLYSLDSFVVFEGVSSTPVPDSMGYFIKNQRETRTYHVNSIIVPLGISFSLPMSKNFDVRISGGTEFAYGWKTTNKIASVLSPPKFRPFGWNIWFRPELHYTFGKLQLVGFGSFNQTLIQQLNWDFKVRRNPSFGAGIGILINL</sequence>
<evidence type="ECO:0000313" key="4">
    <source>
        <dbReference type="Proteomes" id="UP000007463"/>
    </source>
</evidence>
<evidence type="ECO:0000256" key="2">
    <source>
        <dbReference type="SAM" id="Phobius"/>
    </source>
</evidence>
<dbReference type="HOGENOM" id="CLU_608005_0_0_10"/>
<keyword evidence="2" id="KW-0472">Membrane</keyword>
<dbReference type="AlphaFoldDB" id="F2IDR2"/>
<keyword evidence="4" id="KW-1185">Reference proteome</keyword>
<feature type="region of interest" description="Disordered" evidence="1">
    <location>
        <begin position="88"/>
        <end position="180"/>
    </location>
</feature>
<proteinExistence type="predicted"/>
<dbReference type="OrthoDB" id="1113942at2"/>
<dbReference type="KEGG" id="fte:Fluta_2469"/>
<feature type="compositionally biased region" description="Polar residues" evidence="1">
    <location>
        <begin position="162"/>
        <end position="180"/>
    </location>
</feature>
<keyword evidence="2" id="KW-1133">Transmembrane helix</keyword>
<organism evidence="3 4">
    <name type="scientific">Fluviicola taffensis (strain DSM 16823 / NCIMB 13979 / RW262)</name>
    <dbReference type="NCBI Taxonomy" id="755732"/>
    <lineage>
        <taxon>Bacteria</taxon>
        <taxon>Pseudomonadati</taxon>
        <taxon>Bacteroidota</taxon>
        <taxon>Flavobacteriia</taxon>
        <taxon>Flavobacteriales</taxon>
        <taxon>Crocinitomicaceae</taxon>
        <taxon>Fluviicola</taxon>
    </lineage>
</organism>
<protein>
    <recommendedName>
        <fullName evidence="5">Outer membrane protein beta-barrel domain-containing protein</fullName>
    </recommendedName>
</protein>
<evidence type="ECO:0008006" key="5">
    <source>
        <dbReference type="Google" id="ProtNLM"/>
    </source>
</evidence>
<keyword evidence="2" id="KW-0812">Transmembrane</keyword>
<feature type="transmembrane region" description="Helical" evidence="2">
    <location>
        <begin position="43"/>
        <end position="64"/>
    </location>
</feature>
<feature type="compositionally biased region" description="Polar residues" evidence="1">
    <location>
        <begin position="88"/>
        <end position="100"/>
    </location>
</feature>
<feature type="compositionally biased region" description="Low complexity" evidence="1">
    <location>
        <begin position="141"/>
        <end position="154"/>
    </location>
</feature>
<dbReference type="STRING" id="755732.Fluta_2469"/>
<reference evidence="3 4" key="1">
    <citation type="journal article" date="2011" name="Stand. Genomic Sci.">
        <title>Complete genome sequence of the gliding freshwater bacterium Fluviicola taffensis type strain (RW262).</title>
        <authorList>
            <person name="Woyke T."/>
            <person name="Chertkov O."/>
            <person name="Lapidus A."/>
            <person name="Nolan M."/>
            <person name="Lucas S."/>
            <person name="Del Rio T.G."/>
            <person name="Tice H."/>
            <person name="Cheng J.F."/>
            <person name="Tapia R."/>
            <person name="Han C."/>
            <person name="Goodwin L."/>
            <person name="Pitluck S."/>
            <person name="Liolios K."/>
            <person name="Pagani I."/>
            <person name="Ivanova N."/>
            <person name="Huntemann M."/>
            <person name="Mavromatis K."/>
            <person name="Mikhailova N."/>
            <person name="Pati A."/>
            <person name="Chen A."/>
            <person name="Palaniappan K."/>
            <person name="Land M."/>
            <person name="Hauser L."/>
            <person name="Brambilla E.M."/>
            <person name="Rohde M."/>
            <person name="Mwirichia R."/>
            <person name="Sikorski J."/>
            <person name="Tindall B.J."/>
            <person name="Goker M."/>
            <person name="Bristow J."/>
            <person name="Eisen J.A."/>
            <person name="Markowitz V."/>
            <person name="Hugenholtz P."/>
            <person name="Klenk H.P."/>
            <person name="Kyrpides N.C."/>
        </authorList>
    </citation>
    <scope>NUCLEOTIDE SEQUENCE [LARGE SCALE GENOMIC DNA]</scope>
    <source>
        <strain evidence="4">DSM 16823 / RW262 / RW262</strain>
    </source>
</reference>
<dbReference type="RefSeq" id="WP_013687224.1">
    <property type="nucleotide sequence ID" value="NC_015321.1"/>
</dbReference>
<evidence type="ECO:0000256" key="1">
    <source>
        <dbReference type="SAM" id="MobiDB-lite"/>
    </source>
</evidence>
<accession>F2IDR2</accession>
<feature type="compositionally biased region" description="Polar residues" evidence="1">
    <location>
        <begin position="128"/>
        <end position="140"/>
    </location>
</feature>
<gene>
    <name evidence="3" type="ordered locus">Fluta_2469</name>
</gene>
<reference evidence="4" key="2">
    <citation type="submission" date="2011-02" db="EMBL/GenBank/DDBJ databases">
        <title>The complete genome of Fluviicola taffensis DSM 16823.</title>
        <authorList>
            <consortium name="US DOE Joint Genome Institute (JGI-PGF)"/>
            <person name="Lucas S."/>
            <person name="Copeland A."/>
            <person name="Lapidus A."/>
            <person name="Bruce D."/>
            <person name="Goodwin L."/>
            <person name="Pitluck S."/>
            <person name="Kyrpides N."/>
            <person name="Mavromatis K."/>
            <person name="Ivanova N."/>
            <person name="Mikhailova N."/>
            <person name="Pagani I."/>
            <person name="Chertkov O."/>
            <person name="Detter J.C."/>
            <person name="Han C."/>
            <person name="Tapia R."/>
            <person name="Land M."/>
            <person name="Hauser L."/>
            <person name="Markowitz V."/>
            <person name="Cheng J.-F."/>
            <person name="Hugenholtz P."/>
            <person name="Woyke T."/>
            <person name="Wu D."/>
            <person name="Tindall B."/>
            <person name="Pomrenke H.G."/>
            <person name="Brambilla E."/>
            <person name="Klenk H.-P."/>
            <person name="Eisen J.A."/>
        </authorList>
    </citation>
    <scope>NUCLEOTIDE SEQUENCE [LARGE SCALE GENOMIC DNA]</scope>
    <source>
        <strain evidence="4">DSM 16823 / RW262 / RW262</strain>
    </source>
</reference>